<sequence length="279" mass="31671">MKRFLLLLPLILICGLFVNWQLTPPSHDRDWRADYSRLPGVEQTGNTFRIENIRDWNYAEDGSVTRQDWITREIDPDGLSQAYFLVEPFGSIDAIAHTMLVFAFEDGSAYVASIEARREVGEAYSAPKAAVLPIFEYIFVWTTERDMYGNSEFMAGDDLFLYALDIPLAQQQAVLRAVIAETAEIQQEPRWYNTLFSNCTNVLARTVNKIAPDAVPFDKAWYLTGYADEFLYAEGFIAQGESFEAVRDAALISPLIRDLYDIADPVDFSRAFRARRAGG</sequence>
<dbReference type="RefSeq" id="WP_082024537.1">
    <property type="nucleotide sequence ID" value="NZ_JSUQ01000002.1"/>
</dbReference>
<keyword evidence="3" id="KW-1185">Reference proteome</keyword>
<dbReference type="Pfam" id="PF13387">
    <property type="entry name" value="Lnb_N"/>
    <property type="match status" value="1"/>
</dbReference>
<evidence type="ECO:0000313" key="2">
    <source>
        <dbReference type="EMBL" id="KHQ54906.1"/>
    </source>
</evidence>
<dbReference type="EMBL" id="JSUQ01000002">
    <property type="protein sequence ID" value="KHQ54906.1"/>
    <property type="molecule type" value="Genomic_DNA"/>
</dbReference>
<proteinExistence type="predicted"/>
<protein>
    <recommendedName>
        <fullName evidence="1">Lnb N-terminal periplasmic domain-containing protein</fullName>
    </recommendedName>
</protein>
<accession>A0A0B3SDW1</accession>
<reference evidence="2 3" key="1">
    <citation type="submission" date="2014-10" db="EMBL/GenBank/DDBJ databases">
        <title>Genome sequence of Ponticoccus sp. strain UMTAT08 isolated from clonal culture of toxic dinoflagellate Alexandrium tamiyavanichii.</title>
        <authorList>
            <person name="Gan H.Y."/>
            <person name="Muhd D.-D."/>
            <person name="Mohd Noor M.E."/>
            <person name="Yeong Y.S."/>
            <person name="Usup G."/>
        </authorList>
    </citation>
    <scope>NUCLEOTIDE SEQUENCE [LARGE SCALE GENOMIC DNA]</scope>
    <source>
        <strain evidence="2 3">UMTAT08</strain>
    </source>
</reference>
<evidence type="ECO:0000259" key="1">
    <source>
        <dbReference type="Pfam" id="PF13387"/>
    </source>
</evidence>
<dbReference type="Proteomes" id="UP000030960">
    <property type="component" value="Unassembled WGS sequence"/>
</dbReference>
<dbReference type="OrthoDB" id="274718at2"/>
<organism evidence="2 3">
    <name type="scientific">Mameliella alba</name>
    <dbReference type="NCBI Taxonomy" id="561184"/>
    <lineage>
        <taxon>Bacteria</taxon>
        <taxon>Pseudomonadati</taxon>
        <taxon>Pseudomonadota</taxon>
        <taxon>Alphaproteobacteria</taxon>
        <taxon>Rhodobacterales</taxon>
        <taxon>Roseobacteraceae</taxon>
        <taxon>Mameliella</taxon>
    </lineage>
</organism>
<gene>
    <name evidence="2" type="ORF">OA50_00742</name>
</gene>
<dbReference type="STRING" id="561184.SAMN05216376_12814"/>
<name>A0A0B3SDW1_9RHOB</name>
<dbReference type="InterPro" id="IPR025178">
    <property type="entry name" value="Lnb_N"/>
</dbReference>
<dbReference type="AlphaFoldDB" id="A0A0B3SDW1"/>
<comment type="caution">
    <text evidence="2">The sequence shown here is derived from an EMBL/GenBank/DDBJ whole genome shotgun (WGS) entry which is preliminary data.</text>
</comment>
<feature type="domain" description="Lnb N-terminal periplasmic" evidence="1">
    <location>
        <begin position="67"/>
        <end position="216"/>
    </location>
</feature>
<evidence type="ECO:0000313" key="3">
    <source>
        <dbReference type="Proteomes" id="UP000030960"/>
    </source>
</evidence>